<dbReference type="PANTHER" id="PTHR12154">
    <property type="entry name" value="GLYCOSYL TRANSFERASE-RELATED"/>
    <property type="match status" value="1"/>
</dbReference>
<keyword evidence="4" id="KW-1133">Transmembrane helix</keyword>
<evidence type="ECO:0000256" key="1">
    <source>
        <dbReference type="ARBA" id="ARBA00004389"/>
    </source>
</evidence>
<evidence type="ECO:0000256" key="2">
    <source>
        <dbReference type="ARBA" id="ARBA00022692"/>
    </source>
</evidence>
<dbReference type="SUPFAM" id="SSF53756">
    <property type="entry name" value="UDP-Glycosyltransferase/glycogen phosphorylase"/>
    <property type="match status" value="1"/>
</dbReference>
<dbReference type="AlphaFoldDB" id="A0A261GBC5"/>
<accession>A0A261GBC5</accession>
<protein>
    <submittedName>
        <fullName evidence="6">Polysaccharide biosynthesis protein</fullName>
    </submittedName>
</protein>
<dbReference type="EMBL" id="MWWZ01000005">
    <property type="protein sequence ID" value="OZG68543.1"/>
    <property type="molecule type" value="Genomic_DNA"/>
</dbReference>
<proteinExistence type="predicted"/>
<evidence type="ECO:0000256" key="3">
    <source>
        <dbReference type="ARBA" id="ARBA00022824"/>
    </source>
</evidence>
<reference evidence="6 8" key="1">
    <citation type="journal article" date="2017" name="BMC Genomics">
        <title>Comparative genomic and phylogenomic analyses of the Bifidobacteriaceae family.</title>
        <authorList>
            <person name="Lugli G.A."/>
            <person name="Milani C."/>
            <person name="Turroni F."/>
            <person name="Duranti S."/>
            <person name="Mancabelli L."/>
            <person name="Mangifesta M."/>
            <person name="Ferrario C."/>
            <person name="Modesto M."/>
            <person name="Mattarelli P."/>
            <person name="Jiri K."/>
            <person name="van Sinderen D."/>
            <person name="Ventura M."/>
        </authorList>
    </citation>
    <scope>NUCLEOTIDE SEQUENCE [LARGE SCALE GENOMIC DNA]</scope>
    <source>
        <strain evidence="6 8">DSM 100216</strain>
    </source>
</reference>
<dbReference type="GO" id="GO:0004577">
    <property type="term" value="F:N-acetylglucosaminyldiphosphodolichol N-acetylglucosaminyltransferase activity"/>
    <property type="evidence" value="ECO:0007669"/>
    <property type="project" value="TreeGrafter"/>
</dbReference>
<dbReference type="Pfam" id="PF08660">
    <property type="entry name" value="Alg14"/>
    <property type="match status" value="1"/>
</dbReference>
<organism evidence="6 8">
    <name type="scientific">Bifidobacterium eulemuris</name>
    <dbReference type="NCBI Taxonomy" id="1765219"/>
    <lineage>
        <taxon>Bacteria</taxon>
        <taxon>Bacillati</taxon>
        <taxon>Actinomycetota</taxon>
        <taxon>Actinomycetes</taxon>
        <taxon>Bifidobacteriales</taxon>
        <taxon>Bifidobacteriaceae</taxon>
        <taxon>Bifidobacterium</taxon>
    </lineage>
</organism>
<keyword evidence="3" id="KW-0256">Endoplasmic reticulum</keyword>
<keyword evidence="9" id="KW-1185">Reference proteome</keyword>
<keyword evidence="2" id="KW-0812">Transmembrane</keyword>
<dbReference type="Gene3D" id="3.40.50.2000">
    <property type="entry name" value="Glycogen Phosphorylase B"/>
    <property type="match status" value="1"/>
</dbReference>
<evidence type="ECO:0000313" key="7">
    <source>
        <dbReference type="EMBL" id="QOL32673.1"/>
    </source>
</evidence>
<dbReference type="Proteomes" id="UP000593943">
    <property type="component" value="Chromosome"/>
</dbReference>
<gene>
    <name evidence="7" type="ORF">BE0216_09670</name>
    <name evidence="6" type="ORF">BEUL_0853</name>
</gene>
<evidence type="ECO:0000313" key="9">
    <source>
        <dbReference type="Proteomes" id="UP000593943"/>
    </source>
</evidence>
<name>A0A261GBC5_9BIFI</name>
<evidence type="ECO:0000313" key="8">
    <source>
        <dbReference type="Proteomes" id="UP000216057"/>
    </source>
</evidence>
<evidence type="ECO:0000256" key="4">
    <source>
        <dbReference type="ARBA" id="ARBA00022989"/>
    </source>
</evidence>
<keyword evidence="5" id="KW-0472">Membrane</keyword>
<dbReference type="KEGG" id="beu:BE0216_09670"/>
<dbReference type="Proteomes" id="UP000216057">
    <property type="component" value="Unassembled WGS sequence"/>
</dbReference>
<dbReference type="NCBIfam" id="NF041549">
    <property type="entry name" value="PssD"/>
    <property type="match status" value="1"/>
</dbReference>
<comment type="subcellular location">
    <subcellularLocation>
        <location evidence="1">Endoplasmic reticulum membrane</location>
        <topology evidence="1">Single-pass membrane protein</topology>
    </subcellularLocation>
</comment>
<dbReference type="EMBL" id="CP062938">
    <property type="protein sequence ID" value="QOL32673.1"/>
    <property type="molecule type" value="Genomic_DNA"/>
</dbReference>
<reference evidence="7 9" key="2">
    <citation type="submission" date="2020-10" db="EMBL/GenBank/DDBJ databases">
        <title>Genome sequencing of Bifidobacterium eulemuris_DSMZ_100216.</title>
        <authorList>
            <person name="Kim J."/>
        </authorList>
    </citation>
    <scope>NUCLEOTIDE SEQUENCE [LARGE SCALE GENOMIC DNA]</scope>
    <source>
        <strain evidence="7 9">DSM 100216</strain>
    </source>
</reference>
<dbReference type="PANTHER" id="PTHR12154:SF4">
    <property type="entry name" value="UDP-N-ACETYLGLUCOSAMINE TRANSFERASE SUBUNIT ALG14 HOMOLOG"/>
    <property type="match status" value="1"/>
</dbReference>
<sequence length="151" mass="17130">MKICFVSSSGGHWEELCCLSGIAKKNDAFFVTETCEQAIDSQTRRIYTVPQINRHEKGFIKHFFQLVATAYKMLTQECPDVIISTGALVAFPFCLIGKLCGCKIIYIESFARVKDKSLTGKLVYPFADLFLVQWRELLPIYPKSVYVGPIF</sequence>
<dbReference type="GO" id="GO:0006488">
    <property type="term" value="P:dolichol-linked oligosaccharide biosynthetic process"/>
    <property type="evidence" value="ECO:0007669"/>
    <property type="project" value="InterPro"/>
</dbReference>
<dbReference type="OrthoDB" id="555447at2"/>
<dbReference type="InterPro" id="IPR013969">
    <property type="entry name" value="Oligosacch_biosynth_Alg14"/>
</dbReference>
<evidence type="ECO:0000313" key="6">
    <source>
        <dbReference type="EMBL" id="OZG68543.1"/>
    </source>
</evidence>
<dbReference type="RefSeq" id="WP_094636486.1">
    <property type="nucleotide sequence ID" value="NZ_CP062938.1"/>
</dbReference>
<evidence type="ECO:0000256" key="5">
    <source>
        <dbReference type="ARBA" id="ARBA00023136"/>
    </source>
</evidence>